<dbReference type="Gene3D" id="2.40.160.20">
    <property type="match status" value="1"/>
</dbReference>
<dbReference type="RefSeq" id="WP_086900542.1">
    <property type="nucleotide sequence ID" value="NZ_CP021358.1"/>
</dbReference>
<evidence type="ECO:0000313" key="2">
    <source>
        <dbReference type="Proteomes" id="UP000194457"/>
    </source>
</evidence>
<dbReference type="SUPFAM" id="SSF56925">
    <property type="entry name" value="OMPA-like"/>
    <property type="match status" value="1"/>
</dbReference>
<sequence length="215" mass="23218">MRALPLISIAALALGVTVGTTAQAAESTYGQGDFFTRAGLAKVSPKDDNGDYDSLGVDKVDVKDGRGFAITFGYRFLDKWGVELLAAQRFKHDFNLDGDHGGSVKHLPPTLTLQYYPLGGTDARVQPYVGAGINYTRFSAENVDIEGASMDMENSWGWAGQVGVDLVLNDHWALNAAAWYLDIDSNVTASAGGETYKTHLDIDPVVIMSGISYRF</sequence>
<organism evidence="1 2">
    <name type="scientific">Kushneria marisflavi</name>
    <dbReference type="NCBI Taxonomy" id="157779"/>
    <lineage>
        <taxon>Bacteria</taxon>
        <taxon>Pseudomonadati</taxon>
        <taxon>Pseudomonadota</taxon>
        <taxon>Gammaproteobacteria</taxon>
        <taxon>Oceanospirillales</taxon>
        <taxon>Halomonadaceae</taxon>
        <taxon>Kushneria</taxon>
    </lineage>
</organism>
<evidence type="ECO:0000313" key="1">
    <source>
        <dbReference type="EMBL" id="ART63358.1"/>
    </source>
</evidence>
<dbReference type="GO" id="GO:0019867">
    <property type="term" value="C:outer membrane"/>
    <property type="evidence" value="ECO:0007669"/>
    <property type="project" value="InterPro"/>
</dbReference>
<keyword evidence="2" id="KW-1185">Reference proteome</keyword>
<reference evidence="1 2" key="1">
    <citation type="submission" date="2017-05" db="EMBL/GenBank/DDBJ databases">
        <authorList>
            <person name="Song R."/>
            <person name="Chenine A.L."/>
            <person name="Ruprecht R.M."/>
        </authorList>
    </citation>
    <scope>NUCLEOTIDE SEQUENCE [LARGE SCALE GENOMIC DNA]</scope>
    <source>
        <strain evidence="1">SW32</strain>
    </source>
</reference>
<dbReference type="EMBL" id="CP021358">
    <property type="protein sequence ID" value="ART63358.1"/>
    <property type="molecule type" value="Genomic_DNA"/>
</dbReference>
<dbReference type="OrthoDB" id="9807574at2"/>
<dbReference type="Pfam" id="PF03922">
    <property type="entry name" value="OmpW"/>
    <property type="match status" value="1"/>
</dbReference>
<dbReference type="Proteomes" id="UP000194457">
    <property type="component" value="Chromosome"/>
</dbReference>
<dbReference type="AlphaFoldDB" id="A0A240UPE8"/>
<proteinExistence type="predicted"/>
<dbReference type="InterPro" id="IPR011250">
    <property type="entry name" value="OMP/PagP_B-barrel"/>
</dbReference>
<accession>A0A240UPE8</accession>
<dbReference type="PANTHER" id="PTHR36920:SF1">
    <property type="entry name" value="OUTER MEMBRANE PROTEIN W"/>
    <property type="match status" value="1"/>
</dbReference>
<dbReference type="PANTHER" id="PTHR36920">
    <property type="match status" value="1"/>
</dbReference>
<name>A0A240UPE8_9GAMM</name>
<dbReference type="InterPro" id="IPR005618">
    <property type="entry name" value="OMPW"/>
</dbReference>
<gene>
    <name evidence="1" type="ORF">B9H00_10050</name>
</gene>
<dbReference type="GO" id="GO:0055085">
    <property type="term" value="P:transmembrane transport"/>
    <property type="evidence" value="ECO:0007669"/>
    <property type="project" value="TreeGrafter"/>
</dbReference>
<dbReference type="KEGG" id="kma:B9H00_10050"/>
<protein>
    <submittedName>
        <fullName evidence="1">Uncharacterized protein</fullName>
    </submittedName>
</protein>